<dbReference type="KEGG" id="ami:Amir_3929"/>
<organism evidence="3 4">
    <name type="scientific">Actinosynnema mirum (strain ATCC 29888 / DSM 43827 / JCM 3225 / NBRC 14064 / NCIMB 13271 / NRRL B-12336 / IMRU 3971 / 101)</name>
    <dbReference type="NCBI Taxonomy" id="446462"/>
    <lineage>
        <taxon>Bacteria</taxon>
        <taxon>Bacillati</taxon>
        <taxon>Actinomycetota</taxon>
        <taxon>Actinomycetes</taxon>
        <taxon>Pseudonocardiales</taxon>
        <taxon>Pseudonocardiaceae</taxon>
        <taxon>Actinosynnema</taxon>
    </lineage>
</organism>
<protein>
    <submittedName>
        <fullName evidence="3">Glycine cleavage T protein (Aminomethyl transferase)</fullName>
    </submittedName>
</protein>
<reference evidence="3 4" key="1">
    <citation type="journal article" date="2009" name="Stand. Genomic Sci.">
        <title>Complete genome sequence of Actinosynnema mirum type strain (101).</title>
        <authorList>
            <person name="Land M."/>
            <person name="Lapidus A."/>
            <person name="Mayilraj S."/>
            <person name="Chen F."/>
            <person name="Copeland A."/>
            <person name="Del Rio T.G."/>
            <person name="Nolan M."/>
            <person name="Lucas S."/>
            <person name="Tice H."/>
            <person name="Cheng J.F."/>
            <person name="Chertkov O."/>
            <person name="Bruce D."/>
            <person name="Goodwin L."/>
            <person name="Pitluck S."/>
            <person name="Rohde M."/>
            <person name="Goker M."/>
            <person name="Pati A."/>
            <person name="Ivanova N."/>
            <person name="Mavromatis K."/>
            <person name="Chen A."/>
            <person name="Palaniappan K."/>
            <person name="Hauser L."/>
            <person name="Chang Y.J."/>
            <person name="Jeffries C.C."/>
            <person name="Brettin T."/>
            <person name="Detter J.C."/>
            <person name="Han C."/>
            <person name="Chain P."/>
            <person name="Tindall B.J."/>
            <person name="Bristow J."/>
            <person name="Eisen J.A."/>
            <person name="Markowitz V."/>
            <person name="Hugenholtz P."/>
            <person name="Kyrpides N.C."/>
            <person name="Klenk H.P."/>
        </authorList>
    </citation>
    <scope>NUCLEOTIDE SEQUENCE [LARGE SCALE GENOMIC DNA]</scope>
    <source>
        <strain evidence="4">ATCC 29888 / DSM 43827 / JCM 3225 / NBRC 14064 / NCIMB 13271 / NRRL B-12336 / IMRU 3971 / 101</strain>
    </source>
</reference>
<keyword evidence="3" id="KW-0808">Transferase</keyword>
<feature type="domain" description="GCVT N-terminal" evidence="1">
    <location>
        <begin position="86"/>
        <end position="311"/>
    </location>
</feature>
<sequence length="410" mass="43693">MYLLSQRDARAREFDLNLRNPLSLPGTGWRTVSPADLPAAQRVLDLRATDPGGLFASSARLLGPPHAWCVLGDNVIGVTGWSGVSLEDQYRAVHEGAAAFIASAMLYLRVSGKDAGAALDALSPRAVSDMPVGGARFVLFTTPAGTVDEEAVVVRTGPDRFEMSCGGGKPPGWLASVAEQFDDVTVGPGDLRSFNIKGPNRLTAAQSLVGRDDAELVAALRPFQSCAVRPVAGGEARVVRTIIGYEVWAAPDVLASVWTHLLTERPGIVPCAWDLLNTYRLECPDIVFALYPVDMHSGTTLWEVGQGRVVRNSDGHDHVGRKALLEAEYSPRLRLVGLRSATEVAPPETGGVVLDRSGEFLGHVTSAAFSPRHGRTLAFAHLLPQCTPGAEVLVDDTPWTTTPLPVAGAR</sequence>
<dbReference type="EMBL" id="CP001630">
    <property type="protein sequence ID" value="ACU37798.1"/>
    <property type="molecule type" value="Genomic_DNA"/>
</dbReference>
<dbReference type="PANTHER" id="PTHR43757">
    <property type="entry name" value="AMINOMETHYLTRANSFERASE"/>
    <property type="match status" value="1"/>
</dbReference>
<dbReference type="InterPro" id="IPR013977">
    <property type="entry name" value="GcvT_C"/>
</dbReference>
<proteinExistence type="predicted"/>
<dbReference type="Pfam" id="PF08669">
    <property type="entry name" value="GCV_T_C"/>
    <property type="match status" value="1"/>
</dbReference>
<dbReference type="InterPro" id="IPR029043">
    <property type="entry name" value="GcvT/YgfZ_C"/>
</dbReference>
<dbReference type="SUPFAM" id="SSF103025">
    <property type="entry name" value="Folate-binding domain"/>
    <property type="match status" value="1"/>
</dbReference>
<accession>C6WEJ8</accession>
<dbReference type="Pfam" id="PF01571">
    <property type="entry name" value="GCV_T"/>
    <property type="match status" value="1"/>
</dbReference>
<dbReference type="STRING" id="446462.Amir_3929"/>
<evidence type="ECO:0000259" key="2">
    <source>
        <dbReference type="Pfam" id="PF08669"/>
    </source>
</evidence>
<dbReference type="AlphaFoldDB" id="C6WEJ8"/>
<evidence type="ECO:0000259" key="1">
    <source>
        <dbReference type="Pfam" id="PF01571"/>
    </source>
</evidence>
<dbReference type="OrthoDB" id="2055370at2"/>
<keyword evidence="4" id="KW-1185">Reference proteome</keyword>
<dbReference type="Proteomes" id="UP000002213">
    <property type="component" value="Chromosome"/>
</dbReference>
<dbReference type="RefSeq" id="WP_015802685.1">
    <property type="nucleotide sequence ID" value="NC_013093.1"/>
</dbReference>
<dbReference type="InterPro" id="IPR027266">
    <property type="entry name" value="TrmE/GcvT-like"/>
</dbReference>
<evidence type="ECO:0000313" key="3">
    <source>
        <dbReference type="EMBL" id="ACU37798.1"/>
    </source>
</evidence>
<dbReference type="Gene3D" id="3.30.1360.120">
    <property type="entry name" value="Probable tRNA modification gtpase trme, domain 1"/>
    <property type="match status" value="1"/>
</dbReference>
<name>C6WEJ8_ACTMD</name>
<dbReference type="HOGENOM" id="CLU_670200_0_0_11"/>
<dbReference type="InterPro" id="IPR006222">
    <property type="entry name" value="GCVT_N"/>
</dbReference>
<dbReference type="SUPFAM" id="SSF101790">
    <property type="entry name" value="Aminomethyltransferase beta-barrel domain"/>
    <property type="match status" value="1"/>
</dbReference>
<feature type="domain" description="Aminomethyltransferase C-terminal" evidence="2">
    <location>
        <begin position="334"/>
        <end position="394"/>
    </location>
</feature>
<dbReference type="GO" id="GO:0016740">
    <property type="term" value="F:transferase activity"/>
    <property type="evidence" value="ECO:0007669"/>
    <property type="project" value="UniProtKB-KW"/>
</dbReference>
<dbReference type="PANTHER" id="PTHR43757:SF2">
    <property type="entry name" value="AMINOMETHYLTRANSFERASE, MITOCHONDRIAL"/>
    <property type="match status" value="1"/>
</dbReference>
<gene>
    <name evidence="3" type="ordered locus">Amir_3929</name>
</gene>
<dbReference type="InterPro" id="IPR028896">
    <property type="entry name" value="GcvT/YgfZ/DmdA"/>
</dbReference>
<dbReference type="eggNOG" id="COG0404">
    <property type="taxonomic scope" value="Bacteria"/>
</dbReference>
<evidence type="ECO:0000313" key="4">
    <source>
        <dbReference type="Proteomes" id="UP000002213"/>
    </source>
</evidence>